<dbReference type="Pfam" id="PF15112">
    <property type="entry name" value="DUF4559"/>
    <property type="match status" value="1"/>
</dbReference>
<name>A0ABD3XX19_SINWO</name>
<evidence type="ECO:0000313" key="3">
    <source>
        <dbReference type="Proteomes" id="UP001634394"/>
    </source>
</evidence>
<evidence type="ECO:0008006" key="4">
    <source>
        <dbReference type="Google" id="ProtNLM"/>
    </source>
</evidence>
<comment type="caution">
    <text evidence="2">The sequence shown here is derived from an EMBL/GenBank/DDBJ whole genome shotgun (WGS) entry which is preliminary data.</text>
</comment>
<dbReference type="Gene3D" id="1.20.1480.30">
    <property type="entry name" value="Designed four-helix bundle protein"/>
    <property type="match status" value="1"/>
</dbReference>
<dbReference type="InterPro" id="IPR027897">
    <property type="entry name" value="DUF4559"/>
</dbReference>
<keyword evidence="3" id="KW-1185">Reference proteome</keyword>
<dbReference type="AlphaFoldDB" id="A0ABD3XX19"/>
<accession>A0ABD3XX19</accession>
<reference evidence="2 3" key="1">
    <citation type="submission" date="2024-11" db="EMBL/GenBank/DDBJ databases">
        <title>Chromosome-level genome assembly of the freshwater bivalve Anodonta woodiana.</title>
        <authorList>
            <person name="Chen X."/>
        </authorList>
    </citation>
    <scope>NUCLEOTIDE SEQUENCE [LARGE SCALE GENOMIC DNA]</scope>
    <source>
        <strain evidence="2">MN2024</strain>
        <tissue evidence="2">Gills</tissue>
    </source>
</reference>
<dbReference type="Proteomes" id="UP001634394">
    <property type="component" value="Unassembled WGS sequence"/>
</dbReference>
<organism evidence="2 3">
    <name type="scientific">Sinanodonta woodiana</name>
    <name type="common">Chinese pond mussel</name>
    <name type="synonym">Anodonta woodiana</name>
    <dbReference type="NCBI Taxonomy" id="1069815"/>
    <lineage>
        <taxon>Eukaryota</taxon>
        <taxon>Metazoa</taxon>
        <taxon>Spiralia</taxon>
        <taxon>Lophotrochozoa</taxon>
        <taxon>Mollusca</taxon>
        <taxon>Bivalvia</taxon>
        <taxon>Autobranchia</taxon>
        <taxon>Heteroconchia</taxon>
        <taxon>Palaeoheterodonta</taxon>
        <taxon>Unionida</taxon>
        <taxon>Unionoidea</taxon>
        <taxon>Unionidae</taxon>
        <taxon>Unioninae</taxon>
        <taxon>Sinanodonta</taxon>
    </lineage>
</organism>
<dbReference type="EMBL" id="JBJQND010000001">
    <property type="protein sequence ID" value="KAL3890547.1"/>
    <property type="molecule type" value="Genomic_DNA"/>
</dbReference>
<gene>
    <name evidence="2" type="ORF">ACJMK2_002829</name>
</gene>
<evidence type="ECO:0000256" key="1">
    <source>
        <dbReference type="SAM" id="MobiDB-lite"/>
    </source>
</evidence>
<feature type="compositionally biased region" description="Polar residues" evidence="1">
    <location>
        <begin position="373"/>
        <end position="386"/>
    </location>
</feature>
<dbReference type="PANTHER" id="PTHR35083">
    <property type="entry name" value="RGD1565685 PROTEIN"/>
    <property type="match status" value="1"/>
</dbReference>
<feature type="region of interest" description="Disordered" evidence="1">
    <location>
        <begin position="365"/>
        <end position="386"/>
    </location>
</feature>
<evidence type="ECO:0000313" key="2">
    <source>
        <dbReference type="EMBL" id="KAL3890547.1"/>
    </source>
</evidence>
<proteinExistence type="predicted"/>
<feature type="non-terminal residue" evidence="2">
    <location>
        <position position="386"/>
    </location>
</feature>
<sequence>MGLPNRFSDGEYRNWVKCGVSLMILKEGLHEYIDKGVKKLHENIKRKVSGNFGGSGVLISCRTCSSREIKRNSALSPNHSGWNINCPKNICNVWLKEILAFHNEPESRTINWSNSDITMWSADPYEIAKIFMPKGQDKKRNLPEELDVSAILSVLKHCSFFKSSISHFQILTDLIDIRNTLCHSGDLKVSDAQRNAWIDKMLQLVGDLNIQGTTYSDLSKVKSVDIDTEFRKREISALKNMVACFSCDLENIHDEMSTLRSTISCNSGHSEIKTQKLETDIKNLKEQVNEFTRIADHITSFFGKNPDIVDENIRERVRSMEKDVNNLRDGQYEIETAMSNMNEKLSTFKETLDRNLEETKTNFQRVEQKQENTETQLQSIKTTVSH</sequence>
<protein>
    <recommendedName>
        <fullName evidence="4">DZIP3-like HEPN domain-containing protein</fullName>
    </recommendedName>
</protein>
<dbReference type="PANTHER" id="PTHR35083:SF1">
    <property type="entry name" value="RGD1565685 PROTEIN"/>
    <property type="match status" value="1"/>
</dbReference>